<dbReference type="SUPFAM" id="SSF48403">
    <property type="entry name" value="Ankyrin repeat"/>
    <property type="match status" value="2"/>
</dbReference>
<keyword evidence="3" id="KW-0833">Ubl conjugation pathway</keyword>
<comment type="similarity">
    <text evidence="5">Belongs to the fem-1 family.</text>
</comment>
<evidence type="ECO:0000256" key="2">
    <source>
        <dbReference type="ARBA" id="ARBA00022737"/>
    </source>
</evidence>
<evidence type="ECO:0000256" key="4">
    <source>
        <dbReference type="ARBA" id="ARBA00023043"/>
    </source>
</evidence>
<dbReference type="SUPFAM" id="SSF48452">
    <property type="entry name" value="TPR-like"/>
    <property type="match status" value="1"/>
</dbReference>
<dbReference type="Proteomes" id="UP000095287">
    <property type="component" value="Unplaced"/>
</dbReference>
<dbReference type="WBParaSite" id="L893_g16425.t1">
    <property type="protein sequence ID" value="L893_g16425.t1"/>
    <property type="gene ID" value="L893_g16425"/>
</dbReference>
<dbReference type="InterPro" id="IPR036770">
    <property type="entry name" value="Ankyrin_rpt-contain_sf"/>
</dbReference>
<dbReference type="Pfam" id="PF12796">
    <property type="entry name" value="Ank_2"/>
    <property type="match status" value="1"/>
</dbReference>
<feature type="repeat" description="ANK" evidence="6">
    <location>
        <begin position="191"/>
        <end position="217"/>
    </location>
</feature>
<dbReference type="PROSITE" id="PS50297">
    <property type="entry name" value="ANK_REP_REGION"/>
    <property type="match status" value="3"/>
</dbReference>
<evidence type="ECO:0000256" key="3">
    <source>
        <dbReference type="ARBA" id="ARBA00022786"/>
    </source>
</evidence>
<protein>
    <submittedName>
        <fullName evidence="8">ANK_REP_REGION domain-containing protein</fullName>
    </submittedName>
</protein>
<organism evidence="7 8">
    <name type="scientific">Steinernema glaseri</name>
    <dbReference type="NCBI Taxonomy" id="37863"/>
    <lineage>
        <taxon>Eukaryota</taxon>
        <taxon>Metazoa</taxon>
        <taxon>Ecdysozoa</taxon>
        <taxon>Nematoda</taxon>
        <taxon>Chromadorea</taxon>
        <taxon>Rhabditida</taxon>
        <taxon>Tylenchina</taxon>
        <taxon>Panagrolaimomorpha</taxon>
        <taxon>Strongyloidoidea</taxon>
        <taxon>Steinernematidae</taxon>
        <taxon>Steinernema</taxon>
    </lineage>
</organism>
<name>A0A1I7YHH8_9BILA</name>
<dbReference type="SMART" id="SM00248">
    <property type="entry name" value="ANK"/>
    <property type="match status" value="7"/>
</dbReference>
<proteinExistence type="inferred from homology"/>
<reference evidence="8" key="1">
    <citation type="submission" date="2016-11" db="UniProtKB">
        <authorList>
            <consortium name="WormBaseParasite"/>
        </authorList>
    </citation>
    <scope>IDENTIFICATION</scope>
</reference>
<evidence type="ECO:0000313" key="8">
    <source>
        <dbReference type="WBParaSite" id="L893_g16425.t1"/>
    </source>
</evidence>
<sequence>MDKNVPRLAVDLYRPLIFKSAELGQVARLELFTKQWARADFQECVGPDKDGRNSAFVWAARNGKERLVRYMVEKGVDPNMSAEVDFDGEQIADAPALWAASAAGHLGVVKYLVQAGADIDAATGSCSTPLRGACFDGHLEIVEFLVEHGADIEKANKHGHTPLMIAAFRRQLAVVRYLLSKSADVKKKTVRGNTALHDAAEIGDQKITQLLVEAGAENVADEYGTTPLMCAAYLGRQQLFSLLMPLASRREHRDCYKLLGAYHLDRTHDTAEAVECWRKSISIDQELRSEGIYDTFDLPETSKNVYGGAVEVRTHEELLAIVNDSERLNTQALLMRERILGGHHSETIYVLRFRGALYCDMGQFGQCMDVWLHALNLQQYHLCPAHPGIVATLVTFLDTFLYATNERIISGHHTGTPKKDHLLKHVMIVLDRIVFEFERYVRKEKKIDYEDVFVDGAKTLKQDLIQLLTVSLHLFNLLFRLENAHTLQKEIKKAFAEHTMCTGGTNCCSRYNLQFSEENVDSSSMEAQNLCGGYNDPEICISLNNLVRSLTKIASTLGINLLHLLFGRSVTRADEVQFPCLTLLNTMLEAGVCPNKPNENGDTALHLLLHKHPLRLTLARSLIAHGALIHARNNRDRTCFELIKEFRLGAKLGYPMSLAGLAANTMRRKGIPYKGKIPRALERLADLH</sequence>
<dbReference type="GO" id="GO:0000151">
    <property type="term" value="C:ubiquitin ligase complex"/>
    <property type="evidence" value="ECO:0007669"/>
    <property type="project" value="TreeGrafter"/>
</dbReference>
<dbReference type="InterPro" id="IPR011990">
    <property type="entry name" value="TPR-like_helical_dom_sf"/>
</dbReference>
<feature type="repeat" description="ANK" evidence="6">
    <location>
        <begin position="92"/>
        <end position="124"/>
    </location>
</feature>
<evidence type="ECO:0000313" key="7">
    <source>
        <dbReference type="Proteomes" id="UP000095287"/>
    </source>
</evidence>
<dbReference type="PANTHER" id="PTHR24173">
    <property type="entry name" value="ANKYRIN REPEAT CONTAINING"/>
    <property type="match status" value="1"/>
</dbReference>
<dbReference type="Gene3D" id="1.25.40.20">
    <property type="entry name" value="Ankyrin repeat-containing domain"/>
    <property type="match status" value="3"/>
</dbReference>
<evidence type="ECO:0000256" key="1">
    <source>
        <dbReference type="ARBA" id="ARBA00004906"/>
    </source>
</evidence>
<dbReference type="PANTHER" id="PTHR24173:SF85">
    <property type="entry name" value="PROTEIN FEM-1 HOMOLOG CG6966"/>
    <property type="match status" value="1"/>
</dbReference>
<evidence type="ECO:0000256" key="5">
    <source>
        <dbReference type="ARBA" id="ARBA00038500"/>
    </source>
</evidence>
<keyword evidence="4 6" id="KW-0040">ANK repeat</keyword>
<keyword evidence="2" id="KW-0677">Repeat</keyword>
<keyword evidence="7" id="KW-1185">Reference proteome</keyword>
<dbReference type="AlphaFoldDB" id="A0A1I7YHH8"/>
<dbReference type="Pfam" id="PF00023">
    <property type="entry name" value="Ank"/>
    <property type="match status" value="1"/>
</dbReference>
<dbReference type="GO" id="GO:0006511">
    <property type="term" value="P:ubiquitin-dependent protein catabolic process"/>
    <property type="evidence" value="ECO:0007669"/>
    <property type="project" value="TreeGrafter"/>
</dbReference>
<accession>A0A1I7YHH8</accession>
<feature type="repeat" description="ANK" evidence="6">
    <location>
        <begin position="600"/>
        <end position="634"/>
    </location>
</feature>
<dbReference type="PROSITE" id="PS50088">
    <property type="entry name" value="ANK_REPEAT"/>
    <property type="match status" value="5"/>
</dbReference>
<dbReference type="Gene3D" id="1.25.40.10">
    <property type="entry name" value="Tetratricopeptide repeat domain"/>
    <property type="match status" value="1"/>
</dbReference>
<feature type="repeat" description="ANK" evidence="6">
    <location>
        <begin position="125"/>
        <end position="157"/>
    </location>
</feature>
<dbReference type="InterPro" id="IPR002110">
    <property type="entry name" value="Ankyrin_rpt"/>
</dbReference>
<evidence type="ECO:0000256" key="6">
    <source>
        <dbReference type="PROSITE-ProRule" id="PRU00023"/>
    </source>
</evidence>
<feature type="repeat" description="ANK" evidence="6">
    <location>
        <begin position="158"/>
        <end position="190"/>
    </location>
</feature>
<comment type="pathway">
    <text evidence="1">Protein modification; protein ubiquitination.</text>
</comment>